<evidence type="ECO:0000256" key="1">
    <source>
        <dbReference type="ARBA" id="ARBA00023015"/>
    </source>
</evidence>
<dbReference type="InterPro" id="IPR009057">
    <property type="entry name" value="Homeodomain-like_sf"/>
</dbReference>
<dbReference type="Gene3D" id="1.10.10.60">
    <property type="entry name" value="Homeodomain-like"/>
    <property type="match status" value="1"/>
</dbReference>
<dbReference type="PANTHER" id="PTHR43280">
    <property type="entry name" value="ARAC-FAMILY TRANSCRIPTIONAL REGULATOR"/>
    <property type="match status" value="1"/>
</dbReference>
<dbReference type="PROSITE" id="PS00041">
    <property type="entry name" value="HTH_ARAC_FAMILY_1"/>
    <property type="match status" value="1"/>
</dbReference>
<dbReference type="EMBL" id="JBHUCX010000018">
    <property type="protein sequence ID" value="MFD1674211.1"/>
    <property type="molecule type" value="Genomic_DNA"/>
</dbReference>
<dbReference type="PRINTS" id="PR00032">
    <property type="entry name" value="HTHARAC"/>
</dbReference>
<dbReference type="SMART" id="SM00342">
    <property type="entry name" value="HTH_ARAC"/>
    <property type="match status" value="1"/>
</dbReference>
<dbReference type="Proteomes" id="UP001597079">
    <property type="component" value="Unassembled WGS sequence"/>
</dbReference>
<dbReference type="RefSeq" id="WP_377942062.1">
    <property type="nucleotide sequence ID" value="NZ_JBHUCX010000018.1"/>
</dbReference>
<comment type="caution">
    <text evidence="5">The sequence shown here is derived from an EMBL/GenBank/DDBJ whole genome shotgun (WGS) entry which is preliminary data.</text>
</comment>
<dbReference type="InterPro" id="IPR020449">
    <property type="entry name" value="Tscrpt_reg_AraC-type_HTH"/>
</dbReference>
<evidence type="ECO:0000313" key="6">
    <source>
        <dbReference type="Proteomes" id="UP001597079"/>
    </source>
</evidence>
<name>A0ABW4JEX0_9BACL</name>
<protein>
    <submittedName>
        <fullName evidence="5">AraC family transcriptional regulator</fullName>
    </submittedName>
</protein>
<dbReference type="InterPro" id="IPR018062">
    <property type="entry name" value="HTH_AraC-typ_CS"/>
</dbReference>
<proteinExistence type="predicted"/>
<dbReference type="SUPFAM" id="SSF46689">
    <property type="entry name" value="Homeodomain-like"/>
    <property type="match status" value="2"/>
</dbReference>
<reference evidence="6" key="1">
    <citation type="journal article" date="2019" name="Int. J. Syst. Evol. Microbiol.">
        <title>The Global Catalogue of Microorganisms (GCM) 10K type strain sequencing project: providing services to taxonomists for standard genome sequencing and annotation.</title>
        <authorList>
            <consortium name="The Broad Institute Genomics Platform"/>
            <consortium name="The Broad Institute Genome Sequencing Center for Infectious Disease"/>
            <person name="Wu L."/>
            <person name="Ma J."/>
        </authorList>
    </citation>
    <scope>NUCLEOTIDE SEQUENCE [LARGE SCALE GENOMIC DNA]</scope>
    <source>
        <strain evidence="6">CGMCC 1.12286</strain>
    </source>
</reference>
<dbReference type="InterPro" id="IPR018060">
    <property type="entry name" value="HTH_AraC"/>
</dbReference>
<evidence type="ECO:0000256" key="2">
    <source>
        <dbReference type="ARBA" id="ARBA00023125"/>
    </source>
</evidence>
<dbReference type="InterPro" id="IPR037923">
    <property type="entry name" value="HTH-like"/>
</dbReference>
<evidence type="ECO:0000313" key="5">
    <source>
        <dbReference type="EMBL" id="MFD1674211.1"/>
    </source>
</evidence>
<keyword evidence="6" id="KW-1185">Reference proteome</keyword>
<evidence type="ECO:0000256" key="3">
    <source>
        <dbReference type="ARBA" id="ARBA00023163"/>
    </source>
</evidence>
<dbReference type="PROSITE" id="PS01124">
    <property type="entry name" value="HTH_ARAC_FAMILY_2"/>
    <property type="match status" value="1"/>
</dbReference>
<keyword evidence="2" id="KW-0238">DNA-binding</keyword>
<keyword evidence="1" id="KW-0805">Transcription regulation</keyword>
<dbReference type="PANTHER" id="PTHR43280:SF2">
    <property type="entry name" value="HTH-TYPE TRANSCRIPTIONAL REGULATOR EXSA"/>
    <property type="match status" value="1"/>
</dbReference>
<keyword evidence="3" id="KW-0804">Transcription</keyword>
<accession>A0ABW4JEX0</accession>
<feature type="domain" description="HTH araC/xylS-type" evidence="4">
    <location>
        <begin position="173"/>
        <end position="271"/>
    </location>
</feature>
<dbReference type="Pfam" id="PF02311">
    <property type="entry name" value="AraC_binding"/>
    <property type="match status" value="1"/>
</dbReference>
<sequence length="273" mass="31529">MDASHCCKKFGTNVLGAGYAEHERPYHFVDGAGLDCYLFRLQTDGAARVVVDNRVFCAEAGDLLMFAPGQSYELHIDVDRDPQMQTVYSTDLYLFCDGHWLDNWWHSRSRSTHVKLSLQEQCVHLWRQLIEEHRRPGGADGELSDYLLRALCLTIDRVAQDAAVAAPIPLAAERMRWFIERHAPEDITLREVAEAAGISVSRAVHIFKDTYQETIVQYLLNVRLQMACDRMRFSTFNLEQIADLCGFRSYSYFYRVFRSRYGISPRAFRERAQ</sequence>
<dbReference type="SUPFAM" id="SSF51215">
    <property type="entry name" value="Regulatory protein AraC"/>
    <property type="match status" value="1"/>
</dbReference>
<gene>
    <name evidence="5" type="ORF">ACFSB2_05720</name>
</gene>
<evidence type="ECO:0000259" key="4">
    <source>
        <dbReference type="PROSITE" id="PS01124"/>
    </source>
</evidence>
<dbReference type="Pfam" id="PF12833">
    <property type="entry name" value="HTH_18"/>
    <property type="match status" value="1"/>
</dbReference>
<organism evidence="5 6">
    <name type="scientific">Alicyclobacillus fodiniaquatilis</name>
    <dbReference type="NCBI Taxonomy" id="1661150"/>
    <lineage>
        <taxon>Bacteria</taxon>
        <taxon>Bacillati</taxon>
        <taxon>Bacillota</taxon>
        <taxon>Bacilli</taxon>
        <taxon>Bacillales</taxon>
        <taxon>Alicyclobacillaceae</taxon>
        <taxon>Alicyclobacillus</taxon>
    </lineage>
</organism>
<dbReference type="InterPro" id="IPR003313">
    <property type="entry name" value="AraC-bd"/>
</dbReference>